<accession>A0AAP0P104</accession>
<gene>
    <name evidence="1" type="ORF">Scep_015005</name>
</gene>
<reference evidence="1 2" key="1">
    <citation type="submission" date="2024-01" db="EMBL/GenBank/DDBJ databases">
        <title>Genome assemblies of Stephania.</title>
        <authorList>
            <person name="Yang L."/>
        </authorList>
    </citation>
    <scope>NUCLEOTIDE SEQUENCE [LARGE SCALE GENOMIC DNA]</scope>
    <source>
        <strain evidence="1">JXDWG</strain>
        <tissue evidence="1">Leaf</tissue>
    </source>
</reference>
<dbReference type="Proteomes" id="UP001419268">
    <property type="component" value="Unassembled WGS sequence"/>
</dbReference>
<dbReference type="EMBL" id="JBBNAG010000006">
    <property type="protein sequence ID" value="KAK9126159.1"/>
    <property type="molecule type" value="Genomic_DNA"/>
</dbReference>
<sequence length="76" mass="8493">MCANNEEGSCEARKDNLSWMTMLYGYAKIRDIMRLGLPGDHAMPRASQFLCTIPSFLAYERDVHAKEGLSIPEVAA</sequence>
<name>A0AAP0P104_9MAGN</name>
<organism evidence="1 2">
    <name type="scientific">Stephania cephalantha</name>
    <dbReference type="NCBI Taxonomy" id="152367"/>
    <lineage>
        <taxon>Eukaryota</taxon>
        <taxon>Viridiplantae</taxon>
        <taxon>Streptophyta</taxon>
        <taxon>Embryophyta</taxon>
        <taxon>Tracheophyta</taxon>
        <taxon>Spermatophyta</taxon>
        <taxon>Magnoliopsida</taxon>
        <taxon>Ranunculales</taxon>
        <taxon>Menispermaceae</taxon>
        <taxon>Menispermoideae</taxon>
        <taxon>Cissampelideae</taxon>
        <taxon>Stephania</taxon>
    </lineage>
</organism>
<dbReference type="AlphaFoldDB" id="A0AAP0P104"/>
<comment type="caution">
    <text evidence="1">The sequence shown here is derived from an EMBL/GenBank/DDBJ whole genome shotgun (WGS) entry which is preliminary data.</text>
</comment>
<keyword evidence="2" id="KW-1185">Reference proteome</keyword>
<evidence type="ECO:0000313" key="1">
    <source>
        <dbReference type="EMBL" id="KAK9126159.1"/>
    </source>
</evidence>
<evidence type="ECO:0000313" key="2">
    <source>
        <dbReference type="Proteomes" id="UP001419268"/>
    </source>
</evidence>
<protein>
    <submittedName>
        <fullName evidence="1">Uncharacterized protein</fullName>
    </submittedName>
</protein>
<proteinExistence type="predicted"/>